<dbReference type="EMBL" id="JAMFMB010000019">
    <property type="protein sequence ID" value="MCL6284809.1"/>
    <property type="molecule type" value="Genomic_DNA"/>
</dbReference>
<dbReference type="PANTHER" id="PTHR30531:SF12">
    <property type="entry name" value="FLAGELLAR BIOSYNTHETIC PROTEIN FLHB"/>
    <property type="match status" value="1"/>
</dbReference>
<feature type="region of interest" description="Disordered" evidence="2">
    <location>
        <begin position="1"/>
        <end position="24"/>
    </location>
</feature>
<keyword evidence="3" id="KW-0812">Transmembrane</keyword>
<keyword evidence="5" id="KW-1185">Reference proteome</keyword>
<reference evidence="4" key="1">
    <citation type="submission" date="2022-05" db="EMBL/GenBank/DDBJ databases">
        <authorList>
            <person name="Park J.-S."/>
        </authorList>
    </citation>
    <scope>NUCLEOTIDE SEQUENCE</scope>
    <source>
        <strain evidence="4">2012CJ41-6</strain>
    </source>
</reference>
<name>A0ABT0Q7G8_9RHOB</name>
<keyword evidence="4" id="KW-0966">Cell projection</keyword>
<feature type="transmembrane region" description="Helical" evidence="3">
    <location>
        <begin position="194"/>
        <end position="214"/>
    </location>
</feature>
<dbReference type="InterPro" id="IPR006135">
    <property type="entry name" value="T3SS_substrate_exporter"/>
</dbReference>
<protein>
    <submittedName>
        <fullName evidence="4">Flagellar type III secretion system protein FlhB</fullName>
    </submittedName>
</protein>
<dbReference type="Proteomes" id="UP001203880">
    <property type="component" value="Unassembled WGS sequence"/>
</dbReference>
<feature type="transmembrane region" description="Helical" evidence="3">
    <location>
        <begin position="96"/>
        <end position="120"/>
    </location>
</feature>
<evidence type="ECO:0000256" key="1">
    <source>
        <dbReference type="ARBA" id="ARBA00010690"/>
    </source>
</evidence>
<evidence type="ECO:0000313" key="4">
    <source>
        <dbReference type="EMBL" id="MCL6284809.1"/>
    </source>
</evidence>
<dbReference type="SUPFAM" id="SSF160544">
    <property type="entry name" value="EscU C-terminal domain-like"/>
    <property type="match status" value="1"/>
</dbReference>
<gene>
    <name evidence="4" type="ORF">M3P21_14845</name>
</gene>
<dbReference type="Gene3D" id="3.40.1690.10">
    <property type="entry name" value="secretion proteins EscU"/>
    <property type="match status" value="1"/>
</dbReference>
<comment type="caution">
    <text evidence="4">The sequence shown here is derived from an EMBL/GenBank/DDBJ whole genome shotgun (WGS) entry which is preliminary data.</text>
</comment>
<keyword evidence="4" id="KW-0969">Cilium</keyword>
<accession>A0ABT0Q7G8</accession>
<dbReference type="PRINTS" id="PR00950">
    <property type="entry name" value="TYPE3IMSPROT"/>
</dbReference>
<keyword evidence="3" id="KW-0472">Membrane</keyword>
<keyword evidence="4" id="KW-0282">Flagellum</keyword>
<proteinExistence type="inferred from homology"/>
<feature type="transmembrane region" description="Helical" evidence="3">
    <location>
        <begin position="153"/>
        <end position="174"/>
    </location>
</feature>
<evidence type="ECO:0000313" key="5">
    <source>
        <dbReference type="Proteomes" id="UP001203880"/>
    </source>
</evidence>
<dbReference type="InterPro" id="IPR029025">
    <property type="entry name" value="T3SS_substrate_exporter_C"/>
</dbReference>
<comment type="similarity">
    <text evidence="1">Belongs to the type III secretion exporter family.</text>
</comment>
<dbReference type="PANTHER" id="PTHR30531">
    <property type="entry name" value="FLAGELLAR BIOSYNTHETIC PROTEIN FLHB"/>
    <property type="match status" value="1"/>
</dbReference>
<dbReference type="RefSeq" id="WP_249711018.1">
    <property type="nucleotide sequence ID" value="NZ_JAMFMB010000019.1"/>
</dbReference>
<sequence length="362" mass="39227">MSGPEDGEDKSFEPTPRKLQKAREKGEIARSADLNIAAVYGGFILTLFLFGATMINQAGTAMSVLLGQSDQLSELIFDGPAQAPIGGLLRTVSLAILPLFLLPAVAVLMSVVAQQAFVVAPSKLKPKLSKISLISNAKNKYGRSGLFEFGKSFIKLVTYGLCLALFLKADLNAILTSGAAGARPSVVLMMSTVLRFLTIVFVIALAIGSIDFLWQRAEHLRKNRMTRKEFTDEMKESDGDPHMKNSRRQRGQEIAMNQMVREVPEADVVIVNPTHFAVALKWSRMPGSAPVCVAKGVDEIAAVIRETAISSGVPIHSDPPTARSLHASVEIGQEIDADHYAAVAAAIRFAEDMRKKVRGQVR</sequence>
<dbReference type="Pfam" id="PF01312">
    <property type="entry name" value="Bac_export_2"/>
    <property type="match status" value="1"/>
</dbReference>
<feature type="compositionally biased region" description="Basic and acidic residues" evidence="2">
    <location>
        <begin position="9"/>
        <end position="24"/>
    </location>
</feature>
<evidence type="ECO:0000256" key="3">
    <source>
        <dbReference type="SAM" id="Phobius"/>
    </source>
</evidence>
<organism evidence="4 5">
    <name type="scientific">Ruegeria spongiae</name>
    <dbReference type="NCBI Taxonomy" id="2942209"/>
    <lineage>
        <taxon>Bacteria</taxon>
        <taxon>Pseudomonadati</taxon>
        <taxon>Pseudomonadota</taxon>
        <taxon>Alphaproteobacteria</taxon>
        <taxon>Rhodobacterales</taxon>
        <taxon>Roseobacteraceae</taxon>
        <taxon>Ruegeria</taxon>
    </lineage>
</organism>
<feature type="transmembrane region" description="Helical" evidence="3">
    <location>
        <begin position="34"/>
        <end position="55"/>
    </location>
</feature>
<evidence type="ECO:0000256" key="2">
    <source>
        <dbReference type="SAM" id="MobiDB-lite"/>
    </source>
</evidence>
<keyword evidence="3" id="KW-1133">Transmembrane helix</keyword>